<accession>A0A5B7HVG2</accession>
<protein>
    <submittedName>
        <fullName evidence="2">Uncharacterized protein</fullName>
    </submittedName>
</protein>
<reference evidence="2 3" key="1">
    <citation type="submission" date="2019-05" db="EMBL/GenBank/DDBJ databases">
        <title>Another draft genome of Portunus trituberculatus and its Hox gene families provides insights of decapod evolution.</title>
        <authorList>
            <person name="Jeong J.-H."/>
            <person name="Song I."/>
            <person name="Kim S."/>
            <person name="Choi T."/>
            <person name="Kim D."/>
            <person name="Ryu S."/>
            <person name="Kim W."/>
        </authorList>
    </citation>
    <scope>NUCLEOTIDE SEQUENCE [LARGE SCALE GENOMIC DNA]</scope>
    <source>
        <tissue evidence="2">Muscle</tissue>
    </source>
</reference>
<sequence length="88" mass="10024">MRDQTRRGEARGQKEAVVERLDGVGRWRKTGRGRSGRQDEAERAESSGRRQTNRQIQRQTDRDKIPEAEQTQLLSGPLAASIVIRTSH</sequence>
<feature type="compositionally biased region" description="Basic residues" evidence="1">
    <location>
        <begin position="26"/>
        <end position="35"/>
    </location>
</feature>
<evidence type="ECO:0000313" key="3">
    <source>
        <dbReference type="Proteomes" id="UP000324222"/>
    </source>
</evidence>
<comment type="caution">
    <text evidence="2">The sequence shown here is derived from an EMBL/GenBank/DDBJ whole genome shotgun (WGS) entry which is preliminary data.</text>
</comment>
<keyword evidence="3" id="KW-1185">Reference proteome</keyword>
<name>A0A5B7HVG2_PORTR</name>
<evidence type="ECO:0000256" key="1">
    <source>
        <dbReference type="SAM" id="MobiDB-lite"/>
    </source>
</evidence>
<feature type="compositionally biased region" description="Basic and acidic residues" evidence="1">
    <location>
        <begin position="1"/>
        <end position="25"/>
    </location>
</feature>
<dbReference type="Proteomes" id="UP000324222">
    <property type="component" value="Unassembled WGS sequence"/>
</dbReference>
<proteinExistence type="predicted"/>
<feature type="region of interest" description="Disordered" evidence="1">
    <location>
        <begin position="1"/>
        <end position="73"/>
    </location>
</feature>
<dbReference type="EMBL" id="VSRR010037511">
    <property type="protein sequence ID" value="MPC73785.1"/>
    <property type="molecule type" value="Genomic_DNA"/>
</dbReference>
<feature type="compositionally biased region" description="Basic and acidic residues" evidence="1">
    <location>
        <begin position="36"/>
        <end position="48"/>
    </location>
</feature>
<organism evidence="2 3">
    <name type="scientific">Portunus trituberculatus</name>
    <name type="common">Swimming crab</name>
    <name type="synonym">Neptunus trituberculatus</name>
    <dbReference type="NCBI Taxonomy" id="210409"/>
    <lineage>
        <taxon>Eukaryota</taxon>
        <taxon>Metazoa</taxon>
        <taxon>Ecdysozoa</taxon>
        <taxon>Arthropoda</taxon>
        <taxon>Crustacea</taxon>
        <taxon>Multicrustacea</taxon>
        <taxon>Malacostraca</taxon>
        <taxon>Eumalacostraca</taxon>
        <taxon>Eucarida</taxon>
        <taxon>Decapoda</taxon>
        <taxon>Pleocyemata</taxon>
        <taxon>Brachyura</taxon>
        <taxon>Eubrachyura</taxon>
        <taxon>Portunoidea</taxon>
        <taxon>Portunidae</taxon>
        <taxon>Portuninae</taxon>
        <taxon>Portunus</taxon>
    </lineage>
</organism>
<evidence type="ECO:0000313" key="2">
    <source>
        <dbReference type="EMBL" id="MPC73785.1"/>
    </source>
</evidence>
<dbReference type="AlphaFoldDB" id="A0A5B7HVG2"/>
<feature type="compositionally biased region" description="Low complexity" evidence="1">
    <location>
        <begin position="49"/>
        <end position="58"/>
    </location>
</feature>
<gene>
    <name evidence="2" type="ORF">E2C01_068122</name>
</gene>